<organism evidence="2">
    <name type="scientific">Anguilla anguilla</name>
    <name type="common">European freshwater eel</name>
    <name type="synonym">Muraena anguilla</name>
    <dbReference type="NCBI Taxonomy" id="7936"/>
    <lineage>
        <taxon>Eukaryota</taxon>
        <taxon>Metazoa</taxon>
        <taxon>Chordata</taxon>
        <taxon>Craniata</taxon>
        <taxon>Vertebrata</taxon>
        <taxon>Euteleostomi</taxon>
        <taxon>Actinopterygii</taxon>
        <taxon>Neopterygii</taxon>
        <taxon>Teleostei</taxon>
        <taxon>Anguilliformes</taxon>
        <taxon>Anguillidae</taxon>
        <taxon>Anguilla</taxon>
    </lineage>
</organism>
<evidence type="ECO:0000313" key="2">
    <source>
        <dbReference type="EMBL" id="JAH75395.1"/>
    </source>
</evidence>
<accession>A0A0E9VD70</accession>
<feature type="region of interest" description="Disordered" evidence="1">
    <location>
        <begin position="19"/>
        <end position="40"/>
    </location>
</feature>
<reference evidence="2" key="1">
    <citation type="submission" date="2014-11" db="EMBL/GenBank/DDBJ databases">
        <authorList>
            <person name="Amaro Gonzalez C."/>
        </authorList>
    </citation>
    <scope>NUCLEOTIDE SEQUENCE</scope>
</reference>
<dbReference type="EMBL" id="GBXM01033182">
    <property type="protein sequence ID" value="JAH75395.1"/>
    <property type="molecule type" value="Transcribed_RNA"/>
</dbReference>
<sequence>MPMEKARKSLKKAICVQAVRNSKARDRTSKPQKTLGEGTR</sequence>
<evidence type="ECO:0000256" key="1">
    <source>
        <dbReference type="SAM" id="MobiDB-lite"/>
    </source>
</evidence>
<protein>
    <submittedName>
        <fullName evidence="2">Uncharacterized protein</fullName>
    </submittedName>
</protein>
<name>A0A0E9VD70_ANGAN</name>
<dbReference type="AlphaFoldDB" id="A0A0E9VD70"/>
<proteinExistence type="predicted"/>
<reference evidence="2" key="2">
    <citation type="journal article" date="2015" name="Fish Shellfish Immunol.">
        <title>Early steps in the European eel (Anguilla anguilla)-Vibrio vulnificus interaction in the gills: Role of the RtxA13 toxin.</title>
        <authorList>
            <person name="Callol A."/>
            <person name="Pajuelo D."/>
            <person name="Ebbesson L."/>
            <person name="Teles M."/>
            <person name="MacKenzie S."/>
            <person name="Amaro C."/>
        </authorList>
    </citation>
    <scope>NUCLEOTIDE SEQUENCE</scope>
</reference>